<dbReference type="OrthoDB" id="9811343at2"/>
<sequence length="91" mass="9544">MSGLFGSDSWLYIILIGFFVGLLGRFFMPGNNRMGCLLTIVLGVAGAVFAGWFGREMGWYSAGQPAGFVGAIIGAIVLLALLRLISGGKKG</sequence>
<dbReference type="PANTHER" id="PTHR33884:SF7">
    <property type="entry name" value="BSL8023 PROTEIN"/>
    <property type="match status" value="1"/>
</dbReference>
<feature type="transmembrane region" description="Helical" evidence="7">
    <location>
        <begin position="35"/>
        <end position="54"/>
    </location>
</feature>
<dbReference type="PANTHER" id="PTHR33884">
    <property type="entry name" value="UPF0410 PROTEIN YMGE"/>
    <property type="match status" value="1"/>
</dbReference>
<evidence type="ECO:0000256" key="6">
    <source>
        <dbReference type="ARBA" id="ARBA00023136"/>
    </source>
</evidence>
<organism evidence="8 9">
    <name type="scientific">Stenotrophomonas terrae</name>
    <dbReference type="NCBI Taxonomy" id="405446"/>
    <lineage>
        <taxon>Bacteria</taxon>
        <taxon>Pseudomonadati</taxon>
        <taxon>Pseudomonadota</taxon>
        <taxon>Gammaproteobacteria</taxon>
        <taxon>Lysobacterales</taxon>
        <taxon>Lysobacteraceae</taxon>
        <taxon>Stenotrophomonas</taxon>
    </lineage>
</organism>
<dbReference type="GO" id="GO:0005886">
    <property type="term" value="C:plasma membrane"/>
    <property type="evidence" value="ECO:0007669"/>
    <property type="project" value="UniProtKB-SubCell"/>
</dbReference>
<name>A0A0R0CQI1_9GAMM</name>
<keyword evidence="9" id="KW-1185">Reference proteome</keyword>
<keyword evidence="3" id="KW-1003">Cell membrane</keyword>
<evidence type="ECO:0000256" key="7">
    <source>
        <dbReference type="SAM" id="Phobius"/>
    </source>
</evidence>
<evidence type="ECO:0000313" key="8">
    <source>
        <dbReference type="EMBL" id="KRG66936.1"/>
    </source>
</evidence>
<keyword evidence="5 7" id="KW-1133">Transmembrane helix</keyword>
<dbReference type="RefSeq" id="WP_057628876.1">
    <property type="nucleotide sequence ID" value="NZ_LDJJ01000037.1"/>
</dbReference>
<accession>A0A0R0CQI1</accession>
<comment type="similarity">
    <text evidence="2">Belongs to the UPF0410 family.</text>
</comment>
<comment type="caution">
    <text evidence="8">The sequence shown here is derived from an EMBL/GenBank/DDBJ whole genome shotgun (WGS) entry which is preliminary data.</text>
</comment>
<evidence type="ECO:0000256" key="5">
    <source>
        <dbReference type="ARBA" id="ARBA00022989"/>
    </source>
</evidence>
<dbReference type="EMBL" id="LDJJ01000037">
    <property type="protein sequence ID" value="KRG66936.1"/>
    <property type="molecule type" value="Genomic_DNA"/>
</dbReference>
<dbReference type="PATRIC" id="fig|405446.3.peg.1836"/>
<dbReference type="AlphaFoldDB" id="A0A0R0CQI1"/>
<keyword evidence="6 7" id="KW-0472">Membrane</keyword>
<dbReference type="Pfam" id="PF04226">
    <property type="entry name" value="Transgly_assoc"/>
    <property type="match status" value="1"/>
</dbReference>
<evidence type="ECO:0000313" key="9">
    <source>
        <dbReference type="Proteomes" id="UP000051863"/>
    </source>
</evidence>
<proteinExistence type="inferred from homology"/>
<feature type="transmembrane region" description="Helical" evidence="7">
    <location>
        <begin position="66"/>
        <end position="85"/>
    </location>
</feature>
<reference evidence="8 9" key="1">
    <citation type="submission" date="2015-05" db="EMBL/GenBank/DDBJ databases">
        <title>Genome sequencing and analysis of members of genus Stenotrophomonas.</title>
        <authorList>
            <person name="Patil P.P."/>
            <person name="Midha S."/>
            <person name="Patil P.B."/>
        </authorList>
    </citation>
    <scope>NUCLEOTIDE SEQUENCE [LARGE SCALE GENOMIC DNA]</scope>
    <source>
        <strain evidence="8 9">DSM 18941</strain>
    </source>
</reference>
<gene>
    <name evidence="8" type="ORF">ABB27_11680</name>
</gene>
<keyword evidence="4 7" id="KW-0812">Transmembrane</keyword>
<dbReference type="InterPro" id="IPR007341">
    <property type="entry name" value="Transgly_assoc"/>
</dbReference>
<feature type="transmembrane region" description="Helical" evidence="7">
    <location>
        <begin position="12"/>
        <end position="28"/>
    </location>
</feature>
<evidence type="ECO:0000256" key="3">
    <source>
        <dbReference type="ARBA" id="ARBA00022475"/>
    </source>
</evidence>
<dbReference type="Proteomes" id="UP000051863">
    <property type="component" value="Unassembled WGS sequence"/>
</dbReference>
<evidence type="ECO:0000256" key="4">
    <source>
        <dbReference type="ARBA" id="ARBA00022692"/>
    </source>
</evidence>
<comment type="subcellular location">
    <subcellularLocation>
        <location evidence="1">Cell membrane</location>
        <topology evidence="1">Multi-pass membrane protein</topology>
    </subcellularLocation>
</comment>
<evidence type="ECO:0000256" key="2">
    <source>
        <dbReference type="ARBA" id="ARBA00011006"/>
    </source>
</evidence>
<protein>
    <submittedName>
        <fullName evidence="8">Membrane protein</fullName>
    </submittedName>
</protein>
<evidence type="ECO:0000256" key="1">
    <source>
        <dbReference type="ARBA" id="ARBA00004651"/>
    </source>
</evidence>